<dbReference type="AlphaFoldDB" id="A0A510UV70"/>
<keyword evidence="3" id="KW-1185">Reference proteome</keyword>
<comment type="caution">
    <text evidence="2">The sequence shown here is derived from an EMBL/GenBank/DDBJ whole genome shotgun (WGS) entry which is preliminary data.</text>
</comment>
<evidence type="ECO:0000313" key="3">
    <source>
        <dbReference type="Proteomes" id="UP000321386"/>
    </source>
</evidence>
<feature type="compositionally biased region" description="Basic and acidic residues" evidence="1">
    <location>
        <begin position="15"/>
        <end position="24"/>
    </location>
</feature>
<protein>
    <submittedName>
        <fullName evidence="2">Uncharacterized protein</fullName>
    </submittedName>
</protein>
<gene>
    <name evidence="2" type="ORF">CPE01_22910</name>
</gene>
<reference evidence="2 3" key="1">
    <citation type="submission" date="2019-07" db="EMBL/GenBank/DDBJ databases">
        <title>Whole genome shotgun sequence of Cellulomonas persica NBRC 101101.</title>
        <authorList>
            <person name="Hosoyama A."/>
            <person name="Uohara A."/>
            <person name="Ohji S."/>
            <person name="Ichikawa N."/>
        </authorList>
    </citation>
    <scope>NUCLEOTIDE SEQUENCE [LARGE SCALE GENOMIC DNA]</scope>
    <source>
        <strain evidence="2 3">NBRC 101101</strain>
    </source>
</reference>
<sequence>MSTTPVASTSPVASRFEELPEPVRLDQTTVAIPAGPPADPYGGRSPETDVQLNGA</sequence>
<dbReference type="RefSeq" id="WP_146806831.1">
    <property type="nucleotide sequence ID" value="NZ_BJUA01000010.1"/>
</dbReference>
<proteinExistence type="predicted"/>
<dbReference type="EMBL" id="BJUA01000010">
    <property type="protein sequence ID" value="GEK18558.1"/>
    <property type="molecule type" value="Genomic_DNA"/>
</dbReference>
<accession>A0A510UV70</accession>
<evidence type="ECO:0000256" key="1">
    <source>
        <dbReference type="SAM" id="MobiDB-lite"/>
    </source>
</evidence>
<feature type="compositionally biased region" description="Polar residues" evidence="1">
    <location>
        <begin position="1"/>
        <end position="12"/>
    </location>
</feature>
<organism evidence="2 3">
    <name type="scientific">Cellulomonas persica</name>
    <dbReference type="NCBI Taxonomy" id="76861"/>
    <lineage>
        <taxon>Bacteria</taxon>
        <taxon>Bacillati</taxon>
        <taxon>Actinomycetota</taxon>
        <taxon>Actinomycetes</taxon>
        <taxon>Micrococcales</taxon>
        <taxon>Cellulomonadaceae</taxon>
        <taxon>Cellulomonas</taxon>
    </lineage>
</organism>
<dbReference type="Proteomes" id="UP000321386">
    <property type="component" value="Unassembled WGS sequence"/>
</dbReference>
<name>A0A510UV70_9CELL</name>
<evidence type="ECO:0000313" key="2">
    <source>
        <dbReference type="EMBL" id="GEK18558.1"/>
    </source>
</evidence>
<feature type="region of interest" description="Disordered" evidence="1">
    <location>
        <begin position="1"/>
        <end position="55"/>
    </location>
</feature>